<dbReference type="AlphaFoldDB" id="A0A1T4QSK8"/>
<accession>A0A1T4QSK8</accession>
<organism evidence="1 2">
    <name type="scientific">Treponema berlinense</name>
    <dbReference type="NCBI Taxonomy" id="225004"/>
    <lineage>
        <taxon>Bacteria</taxon>
        <taxon>Pseudomonadati</taxon>
        <taxon>Spirochaetota</taxon>
        <taxon>Spirochaetia</taxon>
        <taxon>Spirochaetales</taxon>
        <taxon>Treponemataceae</taxon>
        <taxon>Treponema</taxon>
    </lineage>
</organism>
<evidence type="ECO:0000313" key="2">
    <source>
        <dbReference type="Proteomes" id="UP000190395"/>
    </source>
</evidence>
<protein>
    <submittedName>
        <fullName evidence="1">Uncharacterized protein</fullName>
    </submittedName>
</protein>
<gene>
    <name evidence="1" type="ORF">SAMN02745152_02096</name>
</gene>
<reference evidence="1 2" key="1">
    <citation type="submission" date="2017-02" db="EMBL/GenBank/DDBJ databases">
        <authorList>
            <person name="Peterson S.W."/>
        </authorList>
    </citation>
    <scope>NUCLEOTIDE SEQUENCE [LARGE SCALE GENOMIC DNA]</scope>
    <source>
        <strain evidence="1 2">ATCC BAA-909</strain>
    </source>
</reference>
<dbReference type="OrthoDB" id="356683at2"/>
<dbReference type="RefSeq" id="WP_078931828.1">
    <property type="nucleotide sequence ID" value="NZ_FUXC01000017.1"/>
</dbReference>
<proteinExistence type="predicted"/>
<name>A0A1T4QSK8_9SPIR</name>
<dbReference type="Proteomes" id="UP000190395">
    <property type="component" value="Unassembled WGS sequence"/>
</dbReference>
<dbReference type="GeneID" id="303368308"/>
<dbReference type="EMBL" id="FUXC01000017">
    <property type="protein sequence ID" value="SKA06710.1"/>
    <property type="molecule type" value="Genomic_DNA"/>
</dbReference>
<dbReference type="STRING" id="225004.SAMN02745152_02096"/>
<sequence>MKITNKLNLPYGLVKAVSPEPHNKPGEISATTLIQGTKQVILTQRHWNELEDDVSERIWAVFGTAVHALLETEGENDFTEIEVKQPVADITVTGRIDNYNMSTGTICDYKNTSVYKIKASWQKGVDGKAYGFPEWRMQGLIYAWLLQKNGLPAKKCRFIALLKDHSKTESDRDHTYPQSPVYVYEFDVTKEALEEIESFIRKKVFQYELFSSSVDNMIPECTAEERWQKKDVYAVKKDGRKSAVKLFDTQKEAEEKIAELGKGHYLEVRKGESMKCKNYCLCSKFCNYCMENLISDDISDDVGKAA</sequence>
<evidence type="ECO:0000313" key="1">
    <source>
        <dbReference type="EMBL" id="SKA06710.1"/>
    </source>
</evidence>
<keyword evidence="2" id="KW-1185">Reference proteome</keyword>